<protein>
    <submittedName>
        <fullName evidence="1">Helix-turn-helix domain-containing protein</fullName>
    </submittedName>
</protein>
<gene>
    <name evidence="1" type="ORF">H3Z74_22960</name>
</gene>
<dbReference type="Proteomes" id="UP000516148">
    <property type="component" value="Chromosome"/>
</dbReference>
<reference evidence="1 2" key="1">
    <citation type="submission" date="2020-09" db="EMBL/GenBank/DDBJ databases">
        <title>Sphingomonas sp., a new species isolated from pork steak.</title>
        <authorList>
            <person name="Heidler von Heilborn D."/>
        </authorList>
    </citation>
    <scope>NUCLEOTIDE SEQUENCE [LARGE SCALE GENOMIC DNA]</scope>
    <source>
        <strain evidence="2">S8-3T</strain>
    </source>
</reference>
<proteinExistence type="predicted"/>
<evidence type="ECO:0000313" key="1">
    <source>
        <dbReference type="EMBL" id="QNQ12200.1"/>
    </source>
</evidence>
<dbReference type="KEGG" id="spap:H3Z74_22960"/>
<dbReference type="AlphaFoldDB" id="A0A7H0LR97"/>
<name>A0A7H0LR97_9SPHN</name>
<dbReference type="EMBL" id="CP061038">
    <property type="protein sequence ID" value="QNQ12200.1"/>
    <property type="molecule type" value="Genomic_DNA"/>
</dbReference>
<accession>A0A7H0LR97</accession>
<keyword evidence="2" id="KW-1185">Reference proteome</keyword>
<dbReference type="RefSeq" id="WP_187764498.1">
    <property type="nucleotide sequence ID" value="NZ_JANQBJ010000009.1"/>
</dbReference>
<organism evidence="1 2">
    <name type="scientific">Sphingomonas alpina</name>
    <dbReference type="NCBI Taxonomy" id="653931"/>
    <lineage>
        <taxon>Bacteria</taxon>
        <taxon>Pseudomonadati</taxon>
        <taxon>Pseudomonadota</taxon>
        <taxon>Alphaproteobacteria</taxon>
        <taxon>Sphingomonadales</taxon>
        <taxon>Sphingomonadaceae</taxon>
        <taxon>Sphingomonas</taxon>
    </lineage>
</organism>
<sequence length="69" mass="8057">MFWSHVWSKARDFSRARLQPILRATTDRELAAAFGVSRTTIFRWRAAYPEFAGANGWPRTPHPAWRVLN</sequence>
<dbReference type="Pfam" id="PF13384">
    <property type="entry name" value="HTH_23"/>
    <property type="match status" value="1"/>
</dbReference>
<evidence type="ECO:0000313" key="2">
    <source>
        <dbReference type="Proteomes" id="UP000516148"/>
    </source>
</evidence>